<sequence length="292" mass="33963">MERAINYLYTRPEGKMNILCLVMAAMSMFIYKVYEINCPCLPGYNLAYGLIVIFIPPFIFFFLGFSLNHYCLILSLELSKPQNKRNKKKEVLRFMFKSMVIRSLVAPVLWIIACFLDGKSVICAFSETLDAEQFGGFGNFSSISTELLLAKVPCKNFELLRTSSTRKAIYRFLKSISQGVGFLMVLTLIILAVISRILSSLFNVTRSIHTQYWSIFANMEDQYFEETCLAHNRWMAEKCIHGYFEECENYDVKCSHDDEEKIISPWQMMDYVDHWYLCRPPIVHTYDPLSQS</sequence>
<reference evidence="10" key="1">
    <citation type="submission" date="2022-03" db="EMBL/GenBank/DDBJ databases">
        <authorList>
            <person name="Alioto T."/>
            <person name="Alioto T."/>
            <person name="Gomez Garrido J."/>
        </authorList>
    </citation>
    <scope>NUCLEOTIDE SEQUENCE</scope>
</reference>
<feature type="transmembrane region" description="Helical" evidence="9">
    <location>
        <begin position="180"/>
        <end position="198"/>
    </location>
</feature>
<keyword evidence="6" id="KW-0406">Ion transport</keyword>
<comment type="subcellular location">
    <subcellularLocation>
        <location evidence="1">Membrane</location>
        <topology evidence="1">Multi-pass membrane protein</topology>
    </subcellularLocation>
</comment>
<dbReference type="Proteomes" id="UP001295444">
    <property type="component" value="Chromosome 09"/>
</dbReference>
<keyword evidence="11" id="KW-1185">Reference proteome</keyword>
<evidence type="ECO:0000256" key="3">
    <source>
        <dbReference type="ARBA" id="ARBA00022448"/>
    </source>
</evidence>
<evidence type="ECO:0000256" key="1">
    <source>
        <dbReference type="ARBA" id="ARBA00004141"/>
    </source>
</evidence>
<protein>
    <submittedName>
        <fullName evidence="10">Calcium homeostasis modulator 3</fullName>
    </submittedName>
</protein>
<dbReference type="Pfam" id="PF14798">
    <property type="entry name" value="Ca_hom_mod"/>
    <property type="match status" value="1"/>
</dbReference>
<name>A0AAD1WQE4_PELCU</name>
<gene>
    <name evidence="10" type="ORF">PECUL_23A051483</name>
</gene>
<keyword evidence="8" id="KW-0407">Ion channel</keyword>
<dbReference type="InterPro" id="IPR029569">
    <property type="entry name" value="CALHM"/>
</dbReference>
<evidence type="ECO:0000256" key="9">
    <source>
        <dbReference type="SAM" id="Phobius"/>
    </source>
</evidence>
<keyword evidence="5 9" id="KW-1133">Transmembrane helix</keyword>
<evidence type="ECO:0000256" key="6">
    <source>
        <dbReference type="ARBA" id="ARBA00023065"/>
    </source>
</evidence>
<dbReference type="PANTHER" id="PTHR32261">
    <property type="entry name" value="CALCIUM HOMEOSTASIS MODULATOR PROTEIN"/>
    <property type="match status" value="1"/>
</dbReference>
<proteinExistence type="inferred from homology"/>
<feature type="transmembrane region" description="Helical" evidence="9">
    <location>
        <begin position="46"/>
        <end position="73"/>
    </location>
</feature>
<feature type="transmembrane region" description="Helical" evidence="9">
    <location>
        <begin position="94"/>
        <end position="113"/>
    </location>
</feature>
<keyword evidence="3" id="KW-0813">Transport</keyword>
<organism evidence="10 11">
    <name type="scientific">Pelobates cultripes</name>
    <name type="common">Western spadefoot toad</name>
    <dbReference type="NCBI Taxonomy" id="61616"/>
    <lineage>
        <taxon>Eukaryota</taxon>
        <taxon>Metazoa</taxon>
        <taxon>Chordata</taxon>
        <taxon>Craniata</taxon>
        <taxon>Vertebrata</taxon>
        <taxon>Euteleostomi</taxon>
        <taxon>Amphibia</taxon>
        <taxon>Batrachia</taxon>
        <taxon>Anura</taxon>
        <taxon>Pelobatoidea</taxon>
        <taxon>Pelobatidae</taxon>
        <taxon>Pelobates</taxon>
    </lineage>
</organism>
<evidence type="ECO:0000256" key="2">
    <source>
        <dbReference type="ARBA" id="ARBA00008497"/>
    </source>
</evidence>
<dbReference type="AlphaFoldDB" id="A0AAD1WQE4"/>
<comment type="similarity">
    <text evidence="2">Belongs to the CALHM family.</text>
</comment>
<keyword evidence="4 9" id="KW-0812">Transmembrane</keyword>
<dbReference type="GO" id="GO:1904669">
    <property type="term" value="P:ATP export"/>
    <property type="evidence" value="ECO:0007669"/>
    <property type="project" value="UniProtKB-ARBA"/>
</dbReference>
<dbReference type="GO" id="GO:0005886">
    <property type="term" value="C:plasma membrane"/>
    <property type="evidence" value="ECO:0007669"/>
    <property type="project" value="TreeGrafter"/>
</dbReference>
<keyword evidence="7 9" id="KW-0472">Membrane</keyword>
<feature type="transmembrane region" description="Helical" evidence="9">
    <location>
        <begin position="16"/>
        <end position="34"/>
    </location>
</feature>
<evidence type="ECO:0000256" key="4">
    <source>
        <dbReference type="ARBA" id="ARBA00022692"/>
    </source>
</evidence>
<dbReference type="EMBL" id="OW240920">
    <property type="protein sequence ID" value="CAH2316973.1"/>
    <property type="molecule type" value="Genomic_DNA"/>
</dbReference>
<dbReference type="GO" id="GO:0005261">
    <property type="term" value="F:monoatomic cation channel activity"/>
    <property type="evidence" value="ECO:0007669"/>
    <property type="project" value="TreeGrafter"/>
</dbReference>
<evidence type="ECO:0000313" key="11">
    <source>
        <dbReference type="Proteomes" id="UP001295444"/>
    </source>
</evidence>
<accession>A0AAD1WQE4</accession>
<evidence type="ECO:0000256" key="8">
    <source>
        <dbReference type="ARBA" id="ARBA00023303"/>
    </source>
</evidence>
<evidence type="ECO:0000256" key="7">
    <source>
        <dbReference type="ARBA" id="ARBA00023136"/>
    </source>
</evidence>
<evidence type="ECO:0000313" key="10">
    <source>
        <dbReference type="EMBL" id="CAH2316973.1"/>
    </source>
</evidence>
<evidence type="ECO:0000256" key="5">
    <source>
        <dbReference type="ARBA" id="ARBA00022989"/>
    </source>
</evidence>
<dbReference type="PANTHER" id="PTHR32261:SF7">
    <property type="entry name" value="CALCIUM HOMEOSTASIS MODULATOR PROTEIN 3"/>
    <property type="match status" value="1"/>
</dbReference>